<accession>A0A8H9MBS8</accession>
<keyword evidence="2" id="KW-1185">Reference proteome</keyword>
<evidence type="ECO:0008006" key="3">
    <source>
        <dbReference type="Google" id="ProtNLM"/>
    </source>
</evidence>
<name>A0A8H9MBS8_9PSEU</name>
<dbReference type="InterPro" id="IPR011990">
    <property type="entry name" value="TPR-like_helical_dom_sf"/>
</dbReference>
<proteinExistence type="predicted"/>
<dbReference type="AlphaFoldDB" id="A0A8H9MBS8"/>
<dbReference type="Proteomes" id="UP000658656">
    <property type="component" value="Unassembled WGS sequence"/>
</dbReference>
<evidence type="ECO:0000313" key="2">
    <source>
        <dbReference type="Proteomes" id="UP000658656"/>
    </source>
</evidence>
<organism evidence="1 2">
    <name type="scientific">Amycolatopsis bartoniae</name>
    <dbReference type="NCBI Taxonomy" id="941986"/>
    <lineage>
        <taxon>Bacteria</taxon>
        <taxon>Bacillati</taxon>
        <taxon>Actinomycetota</taxon>
        <taxon>Actinomycetes</taxon>
        <taxon>Pseudonocardiales</taxon>
        <taxon>Pseudonocardiaceae</taxon>
        <taxon>Amycolatopsis</taxon>
    </lineage>
</organism>
<dbReference type="SUPFAM" id="SSF48452">
    <property type="entry name" value="TPR-like"/>
    <property type="match status" value="1"/>
</dbReference>
<dbReference type="Gene3D" id="1.25.40.10">
    <property type="entry name" value="Tetratricopeptide repeat domain"/>
    <property type="match status" value="1"/>
</dbReference>
<evidence type="ECO:0000313" key="1">
    <source>
        <dbReference type="EMBL" id="GHF67081.1"/>
    </source>
</evidence>
<gene>
    <name evidence="1" type="ORF">GCM10017566_45990</name>
</gene>
<sequence>MARRTVLFGPLDTPSRDCHVLVRFSGLLLPLRTGHREVVHHHADLIGIHLAGEERPSFLAAAVAEAAERFDLDLHGLDLPEAMRILGEALPGDTLCVVGDIHTGQSTSDLRDRGFPAQTVLAAAAALAPAPVTADLLVPTVAGTLGSQAPMLVGAALDELACHGLVHPLSDAGTVRRAWRVPEAVTEAARQVLDPATLDVLAARAATVLSRLLAAPAPLDVFRHALAVAGHRAVPRDQRELLLRAVATGFEQRGDSAAARDVWLEAGNLLAAARLADPATTVRETAPIIQRARRERDVRTEHRARFLAAMAHDQLGRYAQADKVFHAHPLVSAQGPEPVWLDGDERREVRLGRVRALRLRGEHRQARALLDTLLPEIRRAQPHGSHRGDWPVATLEDARLLQLAGDVPRARDAAGRLVELFGRVGWQRHPLARAAVVVLTEGEHSPEPVRRAVADSVEWFGEDDPRTLELRIVEAVALRDDGEPAAALAVLADAETRATARLGEAHPLTLRMRRQSGVTWMAAGNPSRAARIFEELLPDQDAVLGASHPEARLARLDLGVCLARTCRPRLARPLLKEAAHAVQEYGPWQRWICSARATVALAELPGRLFPGRGNRKPLSLAPEPDSH</sequence>
<protein>
    <recommendedName>
        <fullName evidence="3">Tetratricopeptide repeat protein</fullName>
    </recommendedName>
</protein>
<comment type="caution">
    <text evidence="1">The sequence shown here is derived from an EMBL/GenBank/DDBJ whole genome shotgun (WGS) entry which is preliminary data.</text>
</comment>
<reference evidence="1" key="2">
    <citation type="submission" date="2020-09" db="EMBL/GenBank/DDBJ databases">
        <authorList>
            <person name="Sun Q."/>
            <person name="Zhou Y."/>
        </authorList>
    </citation>
    <scope>NUCLEOTIDE SEQUENCE</scope>
    <source>
        <strain evidence="1">CGMCC 4.7679</strain>
    </source>
</reference>
<reference evidence="1" key="1">
    <citation type="journal article" date="2014" name="Int. J. Syst. Evol. Microbiol.">
        <title>Complete genome sequence of Corynebacterium casei LMG S-19264T (=DSM 44701T), isolated from a smear-ripened cheese.</title>
        <authorList>
            <consortium name="US DOE Joint Genome Institute (JGI-PGF)"/>
            <person name="Walter F."/>
            <person name="Albersmeier A."/>
            <person name="Kalinowski J."/>
            <person name="Ruckert C."/>
        </authorList>
    </citation>
    <scope>NUCLEOTIDE SEQUENCE</scope>
    <source>
        <strain evidence="1">CGMCC 4.7679</strain>
    </source>
</reference>
<dbReference type="EMBL" id="BNAV01000007">
    <property type="protein sequence ID" value="GHF67081.1"/>
    <property type="molecule type" value="Genomic_DNA"/>
</dbReference>